<dbReference type="InterPro" id="IPR003680">
    <property type="entry name" value="Flavodoxin_fold"/>
</dbReference>
<organism evidence="4 5">
    <name type="scientific">Maudiozyma humilis</name>
    <name type="common">Sour dough yeast</name>
    <name type="synonym">Kazachstania humilis</name>
    <dbReference type="NCBI Taxonomy" id="51915"/>
    <lineage>
        <taxon>Eukaryota</taxon>
        <taxon>Fungi</taxon>
        <taxon>Dikarya</taxon>
        <taxon>Ascomycota</taxon>
        <taxon>Saccharomycotina</taxon>
        <taxon>Saccharomycetes</taxon>
        <taxon>Saccharomycetales</taxon>
        <taxon>Saccharomycetaceae</taxon>
        <taxon>Maudiozyma</taxon>
    </lineage>
</organism>
<protein>
    <recommendedName>
        <fullName evidence="3">Flavodoxin-like fold domain-containing protein</fullName>
    </recommendedName>
</protein>
<proteinExistence type="inferred from homology"/>
<dbReference type="PANTHER" id="PTHR10204">
    <property type="entry name" value="NAD P H OXIDOREDUCTASE-RELATED"/>
    <property type="match status" value="1"/>
</dbReference>
<dbReference type="Gene3D" id="3.40.50.360">
    <property type="match status" value="1"/>
</dbReference>
<dbReference type="AlphaFoldDB" id="A0AAV5RUR6"/>
<keyword evidence="2" id="KW-0560">Oxidoreductase</keyword>
<comment type="similarity">
    <text evidence="1">Belongs to the NAD(P)H dehydrogenase (quinone) family.</text>
</comment>
<dbReference type="GO" id="GO:0003955">
    <property type="term" value="F:NAD(P)H dehydrogenase (quinone) activity"/>
    <property type="evidence" value="ECO:0007669"/>
    <property type="project" value="TreeGrafter"/>
</dbReference>
<accession>A0AAV5RUR6</accession>
<dbReference type="InterPro" id="IPR029039">
    <property type="entry name" value="Flavoprotein-like_sf"/>
</dbReference>
<dbReference type="Pfam" id="PF02525">
    <property type="entry name" value="Flavodoxin_2"/>
    <property type="match status" value="1"/>
</dbReference>
<evidence type="ECO:0000259" key="3">
    <source>
        <dbReference type="Pfam" id="PF02525"/>
    </source>
</evidence>
<dbReference type="SUPFAM" id="SSF52218">
    <property type="entry name" value="Flavoproteins"/>
    <property type="match status" value="1"/>
</dbReference>
<keyword evidence="5" id="KW-1185">Reference proteome</keyword>
<feature type="domain" description="Flavodoxin-like fold" evidence="3">
    <location>
        <begin position="1"/>
        <end position="214"/>
    </location>
</feature>
<name>A0AAV5RUR6_MAUHU</name>
<sequence length="260" mass="29713">MKVLYVIAHPDQRSLNHSLMNVGIKRLEENGHEVRVSDLYQMGWKSNVDEDDFLNHEKGSRLNIPDSSGKAFKEGKLTPDVIAEQEKLKWADAVIFQFPLWWFSVPAILKGWFDRVFASGYAYNVGEYNETRHGTRYGEGIMEGKRAFCVISAGGKQECFSERGVNGYIDDLIFPINHGMLFYPGFTVLPPVLVFRGDSKRPEVFQNASKAILERMDTIETIKPIAYRKQNFGDYKMPDVTLKEGLEKPGQTHFDIHISE</sequence>
<dbReference type="InterPro" id="IPR051545">
    <property type="entry name" value="NAD(P)H_dehydrogenase_qn"/>
</dbReference>
<reference evidence="4 5" key="1">
    <citation type="journal article" date="2023" name="Elife">
        <title>Identification of key yeast species and microbe-microbe interactions impacting larval growth of Drosophila in the wild.</title>
        <authorList>
            <person name="Mure A."/>
            <person name="Sugiura Y."/>
            <person name="Maeda R."/>
            <person name="Honda K."/>
            <person name="Sakurai N."/>
            <person name="Takahashi Y."/>
            <person name="Watada M."/>
            <person name="Katoh T."/>
            <person name="Gotoh A."/>
            <person name="Gotoh Y."/>
            <person name="Taniguchi I."/>
            <person name="Nakamura K."/>
            <person name="Hayashi T."/>
            <person name="Katayama T."/>
            <person name="Uemura T."/>
            <person name="Hattori Y."/>
        </authorList>
    </citation>
    <scope>NUCLEOTIDE SEQUENCE [LARGE SCALE GENOMIC DNA]</scope>
    <source>
        <strain evidence="4 5">KH-74</strain>
    </source>
</reference>
<evidence type="ECO:0000313" key="4">
    <source>
        <dbReference type="EMBL" id="GMM54386.1"/>
    </source>
</evidence>
<evidence type="ECO:0000256" key="2">
    <source>
        <dbReference type="ARBA" id="ARBA00023002"/>
    </source>
</evidence>
<evidence type="ECO:0000256" key="1">
    <source>
        <dbReference type="ARBA" id="ARBA00006252"/>
    </source>
</evidence>
<dbReference type="Proteomes" id="UP001377567">
    <property type="component" value="Unassembled WGS sequence"/>
</dbReference>
<evidence type="ECO:0000313" key="5">
    <source>
        <dbReference type="Proteomes" id="UP001377567"/>
    </source>
</evidence>
<dbReference type="EMBL" id="BTGD01000002">
    <property type="protein sequence ID" value="GMM54386.1"/>
    <property type="molecule type" value="Genomic_DNA"/>
</dbReference>
<dbReference type="PANTHER" id="PTHR10204:SF34">
    <property type="entry name" value="NAD(P)H DEHYDROGENASE [QUINONE] 1 ISOFORM 1"/>
    <property type="match status" value="1"/>
</dbReference>
<gene>
    <name evidence="4" type="ORF">DAKH74_010020</name>
</gene>
<dbReference type="GO" id="GO:0005829">
    <property type="term" value="C:cytosol"/>
    <property type="evidence" value="ECO:0007669"/>
    <property type="project" value="TreeGrafter"/>
</dbReference>
<comment type="caution">
    <text evidence="4">The sequence shown here is derived from an EMBL/GenBank/DDBJ whole genome shotgun (WGS) entry which is preliminary data.</text>
</comment>